<organism evidence="11 12">
    <name type="scientific">Holothuria leucospilota</name>
    <name type="common">Black long sea cucumber</name>
    <name type="synonym">Mertensiothuria leucospilota</name>
    <dbReference type="NCBI Taxonomy" id="206669"/>
    <lineage>
        <taxon>Eukaryota</taxon>
        <taxon>Metazoa</taxon>
        <taxon>Echinodermata</taxon>
        <taxon>Eleutherozoa</taxon>
        <taxon>Echinozoa</taxon>
        <taxon>Holothuroidea</taxon>
        <taxon>Aspidochirotacea</taxon>
        <taxon>Aspidochirotida</taxon>
        <taxon>Holothuriidae</taxon>
        <taxon>Holothuria</taxon>
    </lineage>
</organism>
<feature type="domain" description="Protein kinase" evidence="10">
    <location>
        <begin position="264"/>
        <end position="509"/>
    </location>
</feature>
<keyword evidence="2" id="KW-0723">Serine/threonine-protein kinase</keyword>
<evidence type="ECO:0000313" key="12">
    <source>
        <dbReference type="Proteomes" id="UP001152320"/>
    </source>
</evidence>
<dbReference type="PANTHER" id="PTHR24361:SF433">
    <property type="entry name" value="PROTEIN KINASE DOMAIN-CONTAINING PROTEIN"/>
    <property type="match status" value="1"/>
</dbReference>
<evidence type="ECO:0000256" key="1">
    <source>
        <dbReference type="ARBA" id="ARBA00012513"/>
    </source>
</evidence>
<dbReference type="InterPro" id="IPR008266">
    <property type="entry name" value="Tyr_kinase_AS"/>
</dbReference>
<evidence type="ECO:0000256" key="9">
    <source>
        <dbReference type="SAM" id="MobiDB-lite"/>
    </source>
</evidence>
<keyword evidence="3" id="KW-0808">Transferase</keyword>
<dbReference type="EC" id="2.7.11.1" evidence="1"/>
<protein>
    <recommendedName>
        <fullName evidence="1">non-specific serine/threonine protein kinase</fullName>
        <ecNumber evidence="1">2.7.11.1</ecNumber>
    </recommendedName>
</protein>
<dbReference type="Pfam" id="PF00069">
    <property type="entry name" value="Pkinase"/>
    <property type="match status" value="1"/>
</dbReference>
<feature type="region of interest" description="Disordered" evidence="9">
    <location>
        <begin position="75"/>
        <end position="139"/>
    </location>
</feature>
<dbReference type="PANTHER" id="PTHR24361">
    <property type="entry name" value="MITOGEN-ACTIVATED KINASE KINASE KINASE"/>
    <property type="match status" value="1"/>
</dbReference>
<dbReference type="OrthoDB" id="5836549at2759"/>
<dbReference type="CDD" id="cd00180">
    <property type="entry name" value="PKc"/>
    <property type="match status" value="1"/>
</dbReference>
<comment type="catalytic activity">
    <reaction evidence="8">
        <text>L-seryl-[protein] + ATP = O-phospho-L-seryl-[protein] + ADP + H(+)</text>
        <dbReference type="Rhea" id="RHEA:17989"/>
        <dbReference type="Rhea" id="RHEA-COMP:9863"/>
        <dbReference type="Rhea" id="RHEA-COMP:11604"/>
        <dbReference type="ChEBI" id="CHEBI:15378"/>
        <dbReference type="ChEBI" id="CHEBI:29999"/>
        <dbReference type="ChEBI" id="CHEBI:30616"/>
        <dbReference type="ChEBI" id="CHEBI:83421"/>
        <dbReference type="ChEBI" id="CHEBI:456216"/>
        <dbReference type="EC" id="2.7.11.1"/>
    </reaction>
</comment>
<dbReference type="GO" id="GO:0005524">
    <property type="term" value="F:ATP binding"/>
    <property type="evidence" value="ECO:0007669"/>
    <property type="project" value="UniProtKB-KW"/>
</dbReference>
<comment type="catalytic activity">
    <reaction evidence="7">
        <text>L-threonyl-[protein] + ATP = O-phospho-L-threonyl-[protein] + ADP + H(+)</text>
        <dbReference type="Rhea" id="RHEA:46608"/>
        <dbReference type="Rhea" id="RHEA-COMP:11060"/>
        <dbReference type="Rhea" id="RHEA-COMP:11605"/>
        <dbReference type="ChEBI" id="CHEBI:15378"/>
        <dbReference type="ChEBI" id="CHEBI:30013"/>
        <dbReference type="ChEBI" id="CHEBI:30616"/>
        <dbReference type="ChEBI" id="CHEBI:61977"/>
        <dbReference type="ChEBI" id="CHEBI:456216"/>
        <dbReference type="EC" id="2.7.11.1"/>
    </reaction>
</comment>
<dbReference type="GO" id="GO:0004674">
    <property type="term" value="F:protein serine/threonine kinase activity"/>
    <property type="evidence" value="ECO:0007669"/>
    <property type="project" value="UniProtKB-KW"/>
</dbReference>
<dbReference type="Gene3D" id="1.10.510.10">
    <property type="entry name" value="Transferase(Phosphotransferase) domain 1"/>
    <property type="match status" value="1"/>
</dbReference>
<keyword evidence="6" id="KW-0067">ATP-binding</keyword>
<evidence type="ECO:0000256" key="3">
    <source>
        <dbReference type="ARBA" id="ARBA00022679"/>
    </source>
</evidence>
<keyword evidence="4" id="KW-0547">Nucleotide-binding</keyword>
<gene>
    <name evidence="11" type="ORF">HOLleu_35080</name>
</gene>
<comment type="caution">
    <text evidence="11">The sequence shown here is derived from an EMBL/GenBank/DDBJ whole genome shotgun (WGS) entry which is preliminary data.</text>
</comment>
<proteinExistence type="predicted"/>
<feature type="compositionally biased region" description="Basic and acidic residues" evidence="9">
    <location>
        <begin position="593"/>
        <end position="611"/>
    </location>
</feature>
<name>A0A9Q0YRH4_HOLLE</name>
<feature type="compositionally biased region" description="Basic and acidic residues" evidence="9">
    <location>
        <begin position="94"/>
        <end position="103"/>
    </location>
</feature>
<evidence type="ECO:0000256" key="8">
    <source>
        <dbReference type="ARBA" id="ARBA00048679"/>
    </source>
</evidence>
<keyword evidence="5 11" id="KW-0418">Kinase</keyword>
<evidence type="ECO:0000259" key="10">
    <source>
        <dbReference type="PROSITE" id="PS50011"/>
    </source>
</evidence>
<evidence type="ECO:0000256" key="5">
    <source>
        <dbReference type="ARBA" id="ARBA00022777"/>
    </source>
</evidence>
<evidence type="ECO:0000256" key="4">
    <source>
        <dbReference type="ARBA" id="ARBA00022741"/>
    </source>
</evidence>
<dbReference type="GO" id="GO:0005737">
    <property type="term" value="C:cytoplasm"/>
    <property type="evidence" value="ECO:0007669"/>
    <property type="project" value="TreeGrafter"/>
</dbReference>
<evidence type="ECO:0000256" key="7">
    <source>
        <dbReference type="ARBA" id="ARBA00047899"/>
    </source>
</evidence>
<accession>A0A9Q0YRH4</accession>
<dbReference type="InterPro" id="IPR011009">
    <property type="entry name" value="Kinase-like_dom_sf"/>
</dbReference>
<evidence type="ECO:0000256" key="2">
    <source>
        <dbReference type="ARBA" id="ARBA00022527"/>
    </source>
</evidence>
<dbReference type="SUPFAM" id="SSF56112">
    <property type="entry name" value="Protein kinase-like (PK-like)"/>
    <property type="match status" value="1"/>
</dbReference>
<dbReference type="InterPro" id="IPR053235">
    <property type="entry name" value="Ser_Thr_kinase"/>
</dbReference>
<feature type="compositionally biased region" description="Acidic residues" evidence="9">
    <location>
        <begin position="124"/>
        <end position="133"/>
    </location>
</feature>
<dbReference type="EMBL" id="JAIZAY010000018">
    <property type="protein sequence ID" value="KAJ8025002.1"/>
    <property type="molecule type" value="Genomic_DNA"/>
</dbReference>
<feature type="region of interest" description="Disordered" evidence="9">
    <location>
        <begin position="520"/>
        <end position="620"/>
    </location>
</feature>
<dbReference type="PROSITE" id="PS50011">
    <property type="entry name" value="PROTEIN_KINASE_DOM"/>
    <property type="match status" value="1"/>
</dbReference>
<dbReference type="AlphaFoldDB" id="A0A9Q0YRH4"/>
<feature type="compositionally biased region" description="Basic and acidic residues" evidence="9">
    <location>
        <begin position="533"/>
        <end position="555"/>
    </location>
</feature>
<dbReference type="Gene3D" id="3.30.200.20">
    <property type="entry name" value="Phosphorylase Kinase, domain 1"/>
    <property type="match status" value="1"/>
</dbReference>
<evidence type="ECO:0000313" key="11">
    <source>
        <dbReference type="EMBL" id="KAJ8025002.1"/>
    </source>
</evidence>
<keyword evidence="12" id="KW-1185">Reference proteome</keyword>
<dbReference type="InterPro" id="IPR000719">
    <property type="entry name" value="Prot_kinase_dom"/>
</dbReference>
<evidence type="ECO:0000256" key="6">
    <source>
        <dbReference type="ARBA" id="ARBA00022840"/>
    </source>
</evidence>
<sequence>MAICSTHYHTHAAKSNSAIHVKEPFVSKEDSKCHDIDYNNGMSSCGTALPVLTDGIPFLPSSDHLRNIHLEGQVRKCPNTEEGGENGNGTSRRTQQDQDEPKGCCRTSFVFPSTRGPGRGQGNGDDEDDDEQPTDYKKKWLGCDGKKQKVKMVNKSKMSVLNSFIQDRGATTNFRLDGPRRQDEVDACMAEQAVLLSREKSSQGCPENRVIYSTQHAHIISFVQHLFQRWGHGSFIDPGYSEGVICGQNLTLNPAQQYRFGEEFLPFAELGRGDFGVTRACYDWTSRVRMATKEIPKEKFLPFEVLQLAKVRSPFITRFLGATAERSSLYLHMELIDNAVQLEYVANEGHMLLGSQDMIVQIFFQLLGALDCLQKCKVVHRDLTCRNVLLTATDRVKVIDFNLAVPAPYEQTAMPVGDIAYLAPEILDGERFLTCAIDWWSVGIIIISLLRGSPQFDDCEQLAQIGYHPLQCYHLCHCHPALRDVLGQILQSDWQLRPPPSDLIKHRVFNHSIISRDELEEYPARPATSAVDEPDHPYMVHGDRDPTPCPDKDIDPATVPQDETEPSPAHNRVLPPFSSSGASSPPPLLEEGDNSRDNLKEQLSESHEEQPSVRPKKERKIRSIKKFHLAASFSSRQLSGGDTQCNDDGHGCSAVGESETCLLVRACHQSKKGTQNTELLDLKLEVKENPVEATQCGEDEGRIVETHQVELQGAVGGIPEDTSHVYYNNSSMDTRIRGSMELGEFQGLSCIEQEDLVHNGNVPVENGAVPPASDRVESIVTSFNAREKMCVGYGYPEDWLYTQGQNQQKLEEESRNQSDPVEAAVSSLESSFRGTSREESSLENEIFLQQLSSDTSLEFQDNLYRHLSGDNSPP</sequence>
<feature type="region of interest" description="Disordered" evidence="9">
    <location>
        <begin position="805"/>
        <end position="842"/>
    </location>
</feature>
<dbReference type="Proteomes" id="UP001152320">
    <property type="component" value="Chromosome 18"/>
</dbReference>
<dbReference type="PROSITE" id="PS00109">
    <property type="entry name" value="PROTEIN_KINASE_TYR"/>
    <property type="match status" value="1"/>
</dbReference>
<reference evidence="11" key="1">
    <citation type="submission" date="2021-10" db="EMBL/GenBank/DDBJ databases">
        <title>Tropical sea cucumber genome reveals ecological adaptation and Cuvierian tubules defense mechanism.</title>
        <authorList>
            <person name="Chen T."/>
        </authorList>
    </citation>
    <scope>NUCLEOTIDE SEQUENCE</scope>
    <source>
        <strain evidence="11">Nanhai2018</strain>
        <tissue evidence="11">Muscle</tissue>
    </source>
</reference>